<dbReference type="Pfam" id="PF21956">
    <property type="entry name" value="DUF6922"/>
    <property type="match status" value="1"/>
</dbReference>
<dbReference type="EMBL" id="MHMH01000022">
    <property type="protein sequence ID" value="OGZ23900.1"/>
    <property type="molecule type" value="Genomic_DNA"/>
</dbReference>
<dbReference type="Proteomes" id="UP000178647">
    <property type="component" value="Unassembled WGS sequence"/>
</dbReference>
<sequence>MKNLPDDFPRSLKKYFWDTDFSKLNKNSHSQFIIGRILEYGDERAIKWLFKSFKRSEIGETIEKRRNMSPLSAHYWGLILSIPRDKILCLQQQSQNKLQKTWPH</sequence>
<evidence type="ECO:0000259" key="1">
    <source>
        <dbReference type="Pfam" id="PF21956"/>
    </source>
</evidence>
<name>A0A1G2EEX1_9BACT</name>
<evidence type="ECO:0000313" key="2">
    <source>
        <dbReference type="EMBL" id="OGZ23900.1"/>
    </source>
</evidence>
<evidence type="ECO:0000313" key="3">
    <source>
        <dbReference type="Proteomes" id="UP000178647"/>
    </source>
</evidence>
<gene>
    <name evidence="2" type="ORF">A2896_03070</name>
</gene>
<protein>
    <recommendedName>
        <fullName evidence="1">DUF6922 domain-containing protein</fullName>
    </recommendedName>
</protein>
<dbReference type="AlphaFoldDB" id="A0A1G2EEX1"/>
<organism evidence="2 3">
    <name type="scientific">Candidatus Nealsonbacteria bacterium RIFCSPLOWO2_01_FULL_43_32</name>
    <dbReference type="NCBI Taxonomy" id="1801672"/>
    <lineage>
        <taxon>Bacteria</taxon>
        <taxon>Candidatus Nealsoniibacteriota</taxon>
    </lineage>
</organism>
<dbReference type="InterPro" id="IPR053830">
    <property type="entry name" value="DUF6922"/>
</dbReference>
<accession>A0A1G2EEX1</accession>
<comment type="caution">
    <text evidence="2">The sequence shown here is derived from an EMBL/GenBank/DDBJ whole genome shotgun (WGS) entry which is preliminary data.</text>
</comment>
<proteinExistence type="predicted"/>
<dbReference type="STRING" id="1801672.A2896_03070"/>
<feature type="domain" description="DUF6922" evidence="1">
    <location>
        <begin position="13"/>
        <end position="62"/>
    </location>
</feature>
<reference evidence="2 3" key="1">
    <citation type="journal article" date="2016" name="Nat. Commun.">
        <title>Thousands of microbial genomes shed light on interconnected biogeochemical processes in an aquifer system.</title>
        <authorList>
            <person name="Anantharaman K."/>
            <person name="Brown C.T."/>
            <person name="Hug L.A."/>
            <person name="Sharon I."/>
            <person name="Castelle C.J."/>
            <person name="Probst A.J."/>
            <person name="Thomas B.C."/>
            <person name="Singh A."/>
            <person name="Wilkins M.J."/>
            <person name="Karaoz U."/>
            <person name="Brodie E.L."/>
            <person name="Williams K.H."/>
            <person name="Hubbard S.S."/>
            <person name="Banfield J.F."/>
        </authorList>
    </citation>
    <scope>NUCLEOTIDE SEQUENCE [LARGE SCALE GENOMIC DNA]</scope>
</reference>